<protein>
    <submittedName>
        <fullName evidence="2">Uncharacterized protein</fullName>
    </submittedName>
</protein>
<feature type="region of interest" description="Disordered" evidence="1">
    <location>
        <begin position="19"/>
        <end position="97"/>
    </location>
</feature>
<dbReference type="GO" id="GO:0003676">
    <property type="term" value="F:nucleic acid binding"/>
    <property type="evidence" value="ECO:0007669"/>
    <property type="project" value="InterPro"/>
</dbReference>
<dbReference type="PANTHER" id="PTHR39444">
    <property type="entry name" value="SITE-SPECIFIC DNA-METHYLTRANSFERASE (ADENINE-SPECIFIC)"/>
    <property type="match status" value="1"/>
</dbReference>
<evidence type="ECO:0000313" key="2">
    <source>
        <dbReference type="EMBL" id="GIL45420.1"/>
    </source>
</evidence>
<dbReference type="InterPro" id="IPR002052">
    <property type="entry name" value="DNA_methylase_N6_adenine_CS"/>
</dbReference>
<organism evidence="2 3">
    <name type="scientific">Volvox africanus</name>
    <dbReference type="NCBI Taxonomy" id="51714"/>
    <lineage>
        <taxon>Eukaryota</taxon>
        <taxon>Viridiplantae</taxon>
        <taxon>Chlorophyta</taxon>
        <taxon>core chlorophytes</taxon>
        <taxon>Chlorophyceae</taxon>
        <taxon>CS clade</taxon>
        <taxon>Chlamydomonadales</taxon>
        <taxon>Volvocaceae</taxon>
        <taxon>Volvox</taxon>
    </lineage>
</organism>
<gene>
    <name evidence="2" type="ORF">Vafri_2669</name>
</gene>
<reference evidence="2" key="1">
    <citation type="journal article" date="2021" name="Proc. Natl. Acad. Sci. U.S.A.">
        <title>Three genomes in the algal genus Volvox reveal the fate of a haploid sex-determining region after a transition to homothallism.</title>
        <authorList>
            <person name="Yamamoto K."/>
            <person name="Hamaji T."/>
            <person name="Kawai-Toyooka H."/>
            <person name="Matsuzaki R."/>
            <person name="Takahashi F."/>
            <person name="Nishimura Y."/>
            <person name="Kawachi M."/>
            <person name="Noguchi H."/>
            <person name="Minakuchi Y."/>
            <person name="Umen J.G."/>
            <person name="Toyoda A."/>
            <person name="Nozaki H."/>
        </authorList>
    </citation>
    <scope>NUCLEOTIDE SEQUENCE</scope>
    <source>
        <strain evidence="2">NIES-3780</strain>
    </source>
</reference>
<feature type="compositionally biased region" description="Basic and acidic residues" evidence="1">
    <location>
        <begin position="36"/>
        <end position="46"/>
    </location>
</feature>
<dbReference type="PROSITE" id="PS00092">
    <property type="entry name" value="N6_MTASE"/>
    <property type="match status" value="1"/>
</dbReference>
<proteinExistence type="predicted"/>
<accession>A0A8J4APU4</accession>
<evidence type="ECO:0000256" key="1">
    <source>
        <dbReference type="SAM" id="MobiDB-lite"/>
    </source>
</evidence>
<keyword evidence="3" id="KW-1185">Reference proteome</keyword>
<name>A0A8J4APU4_9CHLO</name>
<dbReference type="GO" id="GO:0008168">
    <property type="term" value="F:methyltransferase activity"/>
    <property type="evidence" value="ECO:0007669"/>
    <property type="project" value="InterPro"/>
</dbReference>
<sequence>MNDLDEDPVVDFTGHFFKRSGLKGHNENQGVSSQIKVRDQLAEQRRIAKGKGRSSDSESKRKSEVPNQKEHIIHVENSNVSHKKRKTVSEDETGGRTKAKCAGKGLWPFRVDYNDHFESPLQAVQDIEPVLQLLSIKLKKSKSSLTVYDPYFCQGGIRQHYEQLGFKNFIHRNRDFYKDVDSGNVPSYDILVTNPPYSSDHKERILEFCLRSGKPWALLLPNYVATKAYFSELLDSVSTPAAQRPFFLTPQARYSYEHPEGTGHAESPFFSIWYIGLGEYTETIYKACKARLEPQSNGSSIQSEAAAGLGGRWRVSVARTVDALKQAKAVPTARRLNPKQRARMKHQKLKGSQ</sequence>
<dbReference type="PANTHER" id="PTHR39444:SF3">
    <property type="entry name" value="SITE-SPECIFIC DNA-METHYLTRANSFERASE (ADENINE-SPECIFIC)"/>
    <property type="match status" value="1"/>
</dbReference>
<dbReference type="Proteomes" id="UP000747399">
    <property type="component" value="Unassembled WGS sequence"/>
</dbReference>
<evidence type="ECO:0000313" key="3">
    <source>
        <dbReference type="Proteomes" id="UP000747399"/>
    </source>
</evidence>
<dbReference type="EMBL" id="BNCO01000003">
    <property type="protein sequence ID" value="GIL45420.1"/>
    <property type="molecule type" value="Genomic_DNA"/>
</dbReference>
<dbReference type="GO" id="GO:0032259">
    <property type="term" value="P:methylation"/>
    <property type="evidence" value="ECO:0007669"/>
    <property type="project" value="InterPro"/>
</dbReference>
<dbReference type="AlphaFoldDB" id="A0A8J4APU4"/>
<comment type="caution">
    <text evidence="2">The sequence shown here is derived from an EMBL/GenBank/DDBJ whole genome shotgun (WGS) entry which is preliminary data.</text>
</comment>
<feature type="compositionally biased region" description="Basic and acidic residues" evidence="1">
    <location>
        <begin position="53"/>
        <end position="74"/>
    </location>
</feature>